<dbReference type="InterPro" id="IPR050590">
    <property type="entry name" value="Exosome_comp_Rrp42_subfam"/>
</dbReference>
<evidence type="ECO:0000256" key="4">
    <source>
        <dbReference type="ARBA" id="ARBA00022490"/>
    </source>
</evidence>
<dbReference type="PANTHER" id="PTHR11097:SF9">
    <property type="entry name" value="EXOSOME COMPLEX COMPONENT RRP43"/>
    <property type="match status" value="1"/>
</dbReference>
<dbReference type="SUPFAM" id="SSF54211">
    <property type="entry name" value="Ribosomal protein S5 domain 2-like"/>
    <property type="match status" value="1"/>
</dbReference>
<dbReference type="PANTHER" id="PTHR11097">
    <property type="entry name" value="EXOSOME COMPLEX EXONUCLEASE RIBOSOMAL RNA PROCESSING PROTEIN"/>
    <property type="match status" value="1"/>
</dbReference>
<evidence type="ECO:0000256" key="10">
    <source>
        <dbReference type="SAM" id="MobiDB-lite"/>
    </source>
</evidence>
<dbReference type="CDD" id="cd11369">
    <property type="entry name" value="RNase_PH_RRP43"/>
    <property type="match status" value="1"/>
</dbReference>
<evidence type="ECO:0000313" key="13">
    <source>
        <dbReference type="EMBL" id="WRT70494.1"/>
    </source>
</evidence>
<dbReference type="Proteomes" id="UP001329825">
    <property type="component" value="Chromosome 11"/>
</dbReference>
<organism evidence="13 14">
    <name type="scientific">Kwoniella shivajii</name>
    <dbReference type="NCBI Taxonomy" id="564305"/>
    <lineage>
        <taxon>Eukaryota</taxon>
        <taxon>Fungi</taxon>
        <taxon>Dikarya</taxon>
        <taxon>Basidiomycota</taxon>
        <taxon>Agaricomycotina</taxon>
        <taxon>Tremellomycetes</taxon>
        <taxon>Tremellales</taxon>
        <taxon>Cryptococcaceae</taxon>
        <taxon>Kwoniella</taxon>
    </lineage>
</organism>
<evidence type="ECO:0000256" key="5">
    <source>
        <dbReference type="ARBA" id="ARBA00022552"/>
    </source>
</evidence>
<keyword evidence="6" id="KW-0271">Exosome</keyword>
<dbReference type="InterPro" id="IPR027408">
    <property type="entry name" value="PNPase/RNase_PH_dom_sf"/>
</dbReference>
<gene>
    <name evidence="13" type="ORF">IL334_007492</name>
</gene>
<evidence type="ECO:0000259" key="12">
    <source>
        <dbReference type="Pfam" id="PF03725"/>
    </source>
</evidence>
<evidence type="ECO:0000256" key="6">
    <source>
        <dbReference type="ARBA" id="ARBA00022835"/>
    </source>
</evidence>
<keyword evidence="7" id="KW-0694">RNA-binding</keyword>
<dbReference type="InterPro" id="IPR036345">
    <property type="entry name" value="ExoRNase_PH_dom2_sf"/>
</dbReference>
<name>A0ABZ1D8T6_9TREE</name>
<dbReference type="SUPFAM" id="SSF55666">
    <property type="entry name" value="Ribonuclease PH domain 2-like"/>
    <property type="match status" value="1"/>
</dbReference>
<dbReference type="GeneID" id="87959622"/>
<dbReference type="EMBL" id="CP141891">
    <property type="protein sequence ID" value="WRT70494.1"/>
    <property type="molecule type" value="Genomic_DNA"/>
</dbReference>
<dbReference type="InterPro" id="IPR015847">
    <property type="entry name" value="ExoRNase_PH_dom2"/>
</dbReference>
<accession>A0ABZ1D8T6</accession>
<evidence type="ECO:0000256" key="8">
    <source>
        <dbReference type="ARBA" id="ARBA00023242"/>
    </source>
</evidence>
<feature type="domain" description="Exoribonuclease phosphorolytic" evidence="12">
    <location>
        <begin position="218"/>
        <end position="268"/>
    </location>
</feature>
<feature type="compositionally biased region" description="Low complexity" evidence="10">
    <location>
        <begin position="9"/>
        <end position="29"/>
    </location>
</feature>
<comment type="subcellular location">
    <subcellularLocation>
        <location evidence="1">Cytoplasm</location>
    </subcellularLocation>
    <subcellularLocation>
        <location evidence="2">Nucleus</location>
        <location evidence="2">Nucleolus</location>
    </subcellularLocation>
</comment>
<keyword evidence="8" id="KW-0539">Nucleus</keyword>
<dbReference type="Pfam" id="PF01138">
    <property type="entry name" value="RNase_PH"/>
    <property type="match status" value="1"/>
</dbReference>
<protein>
    <recommendedName>
        <fullName evidence="9">Ribosomal RNA-processing protein 43</fullName>
    </recommendedName>
</protein>
<evidence type="ECO:0000256" key="3">
    <source>
        <dbReference type="ARBA" id="ARBA00006678"/>
    </source>
</evidence>
<evidence type="ECO:0000259" key="11">
    <source>
        <dbReference type="Pfam" id="PF01138"/>
    </source>
</evidence>
<comment type="similarity">
    <text evidence="3">Belongs to the RNase PH family.</text>
</comment>
<dbReference type="RefSeq" id="XP_062795233.1">
    <property type="nucleotide sequence ID" value="XM_062939182.1"/>
</dbReference>
<dbReference type="Pfam" id="PF03725">
    <property type="entry name" value="RNase_PH_C"/>
    <property type="match status" value="1"/>
</dbReference>
<proteinExistence type="inferred from homology"/>
<reference evidence="13 14" key="1">
    <citation type="submission" date="2024-01" db="EMBL/GenBank/DDBJ databases">
        <title>Comparative genomics of Cryptococcus and Kwoniella reveals pathogenesis evolution and contrasting modes of karyotype evolution via chromosome fusion or intercentromeric recombination.</title>
        <authorList>
            <person name="Coelho M.A."/>
            <person name="David-Palma M."/>
            <person name="Shea T."/>
            <person name="Bowers K."/>
            <person name="McGinley-Smith S."/>
            <person name="Mohammad A.W."/>
            <person name="Gnirke A."/>
            <person name="Yurkov A.M."/>
            <person name="Nowrousian M."/>
            <person name="Sun S."/>
            <person name="Cuomo C.A."/>
            <person name="Heitman J."/>
        </authorList>
    </citation>
    <scope>NUCLEOTIDE SEQUENCE [LARGE SCALE GENOMIC DNA]</scope>
    <source>
        <strain evidence="13">CBS 11374</strain>
    </source>
</reference>
<evidence type="ECO:0000256" key="1">
    <source>
        <dbReference type="ARBA" id="ARBA00004496"/>
    </source>
</evidence>
<dbReference type="Gene3D" id="3.30.230.70">
    <property type="entry name" value="GHMP Kinase, N-terminal domain"/>
    <property type="match status" value="1"/>
</dbReference>
<evidence type="ECO:0000256" key="7">
    <source>
        <dbReference type="ARBA" id="ARBA00022884"/>
    </source>
</evidence>
<dbReference type="InterPro" id="IPR001247">
    <property type="entry name" value="ExoRNase_PH_dom1"/>
</dbReference>
<keyword evidence="4" id="KW-0963">Cytoplasm</keyword>
<sequence length="301" mass="32366">MALATSQQPTAESSTSAVPSSSSGSTSAEVFKRLHPSQYLSRFLSKGYRPDGRKVRAWRDVSINVGSISTAHGSSLVRMGDTTMVCGIKAEVAEPSAQSPNQGYVVPNIDLPAICSPNFKPGPPGDEAQTYSNWLNDLIVSSRTLPPSSLVISPGKAVWVVYIDVVCINFDGNAFDAAVLAVMAALRNVRLPKAKYDEETSRTICSRTENHPLTLGRIPLSCSFGIFDSTHVLPDPTSYESPLLPTSITIALDEENEACLVRQEGLGGVVGKSGERVLGEAWTIAEERSKELRRILEESAI</sequence>
<feature type="domain" description="Exoribonuclease phosphorolytic" evidence="11">
    <location>
        <begin position="59"/>
        <end position="192"/>
    </location>
</feature>
<keyword evidence="14" id="KW-1185">Reference proteome</keyword>
<evidence type="ECO:0000256" key="2">
    <source>
        <dbReference type="ARBA" id="ARBA00004604"/>
    </source>
</evidence>
<dbReference type="InterPro" id="IPR033196">
    <property type="entry name" value="Rrp43"/>
</dbReference>
<dbReference type="InterPro" id="IPR020568">
    <property type="entry name" value="Ribosomal_Su5_D2-typ_SF"/>
</dbReference>
<evidence type="ECO:0000313" key="14">
    <source>
        <dbReference type="Proteomes" id="UP001329825"/>
    </source>
</evidence>
<evidence type="ECO:0000256" key="9">
    <source>
        <dbReference type="ARBA" id="ARBA00030617"/>
    </source>
</evidence>
<feature type="region of interest" description="Disordered" evidence="10">
    <location>
        <begin position="1"/>
        <end position="29"/>
    </location>
</feature>
<keyword evidence="5" id="KW-0698">rRNA processing</keyword>